<dbReference type="Proteomes" id="UP000242146">
    <property type="component" value="Unassembled WGS sequence"/>
</dbReference>
<organism evidence="2 3">
    <name type="scientific">Hesseltinella vesiculosa</name>
    <dbReference type="NCBI Taxonomy" id="101127"/>
    <lineage>
        <taxon>Eukaryota</taxon>
        <taxon>Fungi</taxon>
        <taxon>Fungi incertae sedis</taxon>
        <taxon>Mucoromycota</taxon>
        <taxon>Mucoromycotina</taxon>
        <taxon>Mucoromycetes</taxon>
        <taxon>Mucorales</taxon>
        <taxon>Cunninghamellaceae</taxon>
        <taxon>Hesseltinella</taxon>
    </lineage>
</organism>
<dbReference type="Pfam" id="PF07859">
    <property type="entry name" value="Abhydrolase_3"/>
    <property type="match status" value="2"/>
</dbReference>
<protein>
    <submittedName>
        <fullName evidence="2">Alpha/beta-hydrolase</fullName>
    </submittedName>
</protein>
<dbReference type="STRING" id="101127.A0A1X2GGA9"/>
<dbReference type="GO" id="GO:0005829">
    <property type="term" value="C:cytosol"/>
    <property type="evidence" value="ECO:0007669"/>
    <property type="project" value="TreeGrafter"/>
</dbReference>
<dbReference type="GO" id="GO:0004806">
    <property type="term" value="F:triacylglycerol lipase activity"/>
    <property type="evidence" value="ECO:0007669"/>
    <property type="project" value="TreeGrafter"/>
</dbReference>
<sequence>MLDHLVGKPSPNWKRTQIILTLLLGSFIVAKGDTSRLPNVLQRLNKRTVGVAPWKVTLSAWMIYYLLRNLFHLIGLNAPEPLARLYKRSFYRATWILTALDAGFFTAMPLRPTWLRHICSVLFSLYYLMFADDAEEKVRRVRATMSVEQMRLSWEKASANPILSFMSALIRPGMTVRRILSLPRPSYRASLPNTEVYLFYAGDPATLKDQTTILLQFPGGGFVSMPPACHEDAIAAWATQTGLPILSINYKKAPEFPYPYAIEECFDVYVTLIRDHGKQFGLSGDNNLNIIVLGDSAGGNVTTAVTLQILTHNEQVKRHRSSTGYLLSPTPTSNYAAEPLFDDILPAPCGLILIYPALDFEMSCWMHPDQLSMIRAESKTQLFRSTSLESLWHSKDHFNHVSPLSVVPDIEKKSVWRRFKNTFGMTPLEGADGNTKRQLARPPVKRKPTIRERVHEFSPNNKQAWENSSLAMTSRMSFFNDRILTPDMMRAMAILYLGPHATPDFESDYLLSPVVAPFDLLAQFPKTYMICGEKDPFVDDTVIFASRIRQAKAQHGMVEDDVVRVKFLEGMSHAFFQMMAFLPEAHRAAKTVGAWIQEIADEAGMESDPASRTISPELPQSASHHVAQLLTSEKEMMHRRKTQLVDELYK</sequence>
<dbReference type="PANTHER" id="PTHR23025:SF3">
    <property type="entry name" value="HORMONE-SENSITIVE LIPASE"/>
    <property type="match status" value="1"/>
</dbReference>
<dbReference type="EMBL" id="MCGT01000016">
    <property type="protein sequence ID" value="ORX53116.1"/>
    <property type="molecule type" value="Genomic_DNA"/>
</dbReference>
<gene>
    <name evidence="2" type="ORF">DM01DRAFT_1383739</name>
</gene>
<feature type="domain" description="Alpha/beta hydrolase fold-3" evidence="1">
    <location>
        <begin position="215"/>
        <end position="360"/>
    </location>
</feature>
<proteinExistence type="predicted"/>
<comment type="caution">
    <text evidence="2">The sequence shown here is derived from an EMBL/GenBank/DDBJ whole genome shotgun (WGS) entry which is preliminary data.</text>
</comment>
<reference evidence="2 3" key="1">
    <citation type="submission" date="2016-07" db="EMBL/GenBank/DDBJ databases">
        <title>Pervasive Adenine N6-methylation of Active Genes in Fungi.</title>
        <authorList>
            <consortium name="DOE Joint Genome Institute"/>
            <person name="Mondo S.J."/>
            <person name="Dannebaum R.O."/>
            <person name="Kuo R.C."/>
            <person name="Labutti K."/>
            <person name="Haridas S."/>
            <person name="Kuo A."/>
            <person name="Salamov A."/>
            <person name="Ahrendt S.R."/>
            <person name="Lipzen A."/>
            <person name="Sullivan W."/>
            <person name="Andreopoulos W.B."/>
            <person name="Clum A."/>
            <person name="Lindquist E."/>
            <person name="Daum C."/>
            <person name="Ramamoorthy G.K."/>
            <person name="Gryganskyi A."/>
            <person name="Culley D."/>
            <person name="Magnuson J.K."/>
            <person name="James T.Y."/>
            <person name="O'Malley M.A."/>
            <person name="Stajich J.E."/>
            <person name="Spatafora J.W."/>
            <person name="Visel A."/>
            <person name="Grigoriev I.V."/>
        </authorList>
    </citation>
    <scope>NUCLEOTIDE SEQUENCE [LARGE SCALE GENOMIC DNA]</scope>
    <source>
        <strain evidence="2 3">NRRL 3301</strain>
    </source>
</reference>
<dbReference type="OrthoDB" id="5570009at2759"/>
<dbReference type="SUPFAM" id="SSF53474">
    <property type="entry name" value="alpha/beta-Hydrolases"/>
    <property type="match status" value="1"/>
</dbReference>
<dbReference type="AlphaFoldDB" id="A0A1X2GGA9"/>
<dbReference type="InterPro" id="IPR029058">
    <property type="entry name" value="AB_hydrolase_fold"/>
</dbReference>
<dbReference type="InterPro" id="IPR013094">
    <property type="entry name" value="AB_hydrolase_3"/>
</dbReference>
<feature type="domain" description="Alpha/beta hydrolase fold-3" evidence="1">
    <location>
        <begin position="477"/>
        <end position="576"/>
    </location>
</feature>
<dbReference type="GO" id="GO:0019433">
    <property type="term" value="P:triglyceride catabolic process"/>
    <property type="evidence" value="ECO:0007669"/>
    <property type="project" value="TreeGrafter"/>
</dbReference>
<name>A0A1X2GGA9_9FUNG</name>
<dbReference type="PANTHER" id="PTHR23025">
    <property type="entry name" value="TRIACYLGLYCEROL LIPASE"/>
    <property type="match status" value="1"/>
</dbReference>
<evidence type="ECO:0000259" key="1">
    <source>
        <dbReference type="Pfam" id="PF07859"/>
    </source>
</evidence>
<evidence type="ECO:0000313" key="2">
    <source>
        <dbReference type="EMBL" id="ORX53116.1"/>
    </source>
</evidence>
<accession>A0A1X2GGA9</accession>
<dbReference type="GO" id="GO:0004771">
    <property type="term" value="F:sterol ester esterase activity"/>
    <property type="evidence" value="ECO:0007669"/>
    <property type="project" value="TreeGrafter"/>
</dbReference>
<keyword evidence="3" id="KW-1185">Reference proteome</keyword>
<dbReference type="Gene3D" id="3.40.50.1820">
    <property type="entry name" value="alpha/beta hydrolase"/>
    <property type="match status" value="2"/>
</dbReference>
<evidence type="ECO:0000313" key="3">
    <source>
        <dbReference type="Proteomes" id="UP000242146"/>
    </source>
</evidence>
<keyword evidence="2" id="KW-0378">Hydrolase</keyword>